<feature type="region of interest" description="Disordered" evidence="1">
    <location>
        <begin position="1"/>
        <end position="46"/>
    </location>
</feature>
<reference evidence="2" key="2">
    <citation type="submission" date="2023-05" db="EMBL/GenBank/DDBJ databases">
        <authorList>
            <consortium name="Lawrence Berkeley National Laboratory"/>
            <person name="Steindorff A."/>
            <person name="Hensen N."/>
            <person name="Bonometti L."/>
            <person name="Westerberg I."/>
            <person name="Brannstrom I.O."/>
            <person name="Guillou S."/>
            <person name="Cros-Aarteil S."/>
            <person name="Calhoun S."/>
            <person name="Haridas S."/>
            <person name="Kuo A."/>
            <person name="Mondo S."/>
            <person name="Pangilinan J."/>
            <person name="Riley R."/>
            <person name="Labutti K."/>
            <person name="Andreopoulos B."/>
            <person name="Lipzen A."/>
            <person name="Chen C."/>
            <person name="Yanf M."/>
            <person name="Daum C."/>
            <person name="Ng V."/>
            <person name="Clum A."/>
            <person name="Ohm R."/>
            <person name="Martin F."/>
            <person name="Silar P."/>
            <person name="Natvig D."/>
            <person name="Lalanne C."/>
            <person name="Gautier V."/>
            <person name="Ament-Velasquez S.L."/>
            <person name="Kruys A."/>
            <person name="Hutchinson M.I."/>
            <person name="Powell A.J."/>
            <person name="Barry K."/>
            <person name="Miller A.N."/>
            <person name="Grigoriev I.V."/>
            <person name="Debuchy R."/>
            <person name="Gladieux P."/>
            <person name="Thoren M.H."/>
            <person name="Johannesson H."/>
        </authorList>
    </citation>
    <scope>NUCLEOTIDE SEQUENCE</scope>
    <source>
        <strain evidence="2">CBS 532.94</strain>
    </source>
</reference>
<dbReference type="EMBL" id="MU860320">
    <property type="protein sequence ID" value="KAK4234853.1"/>
    <property type="molecule type" value="Genomic_DNA"/>
</dbReference>
<feature type="compositionally biased region" description="Acidic residues" evidence="1">
    <location>
        <begin position="298"/>
        <end position="308"/>
    </location>
</feature>
<feature type="compositionally biased region" description="Basic residues" evidence="1">
    <location>
        <begin position="281"/>
        <end position="290"/>
    </location>
</feature>
<evidence type="ECO:0000313" key="2">
    <source>
        <dbReference type="EMBL" id="KAK4234853.1"/>
    </source>
</evidence>
<reference evidence="2" key="1">
    <citation type="journal article" date="2023" name="Mol. Phylogenet. Evol.">
        <title>Genome-scale phylogeny and comparative genomics of the fungal order Sordariales.</title>
        <authorList>
            <person name="Hensen N."/>
            <person name="Bonometti L."/>
            <person name="Westerberg I."/>
            <person name="Brannstrom I.O."/>
            <person name="Guillou S."/>
            <person name="Cros-Aarteil S."/>
            <person name="Calhoun S."/>
            <person name="Haridas S."/>
            <person name="Kuo A."/>
            <person name="Mondo S."/>
            <person name="Pangilinan J."/>
            <person name="Riley R."/>
            <person name="LaButti K."/>
            <person name="Andreopoulos B."/>
            <person name="Lipzen A."/>
            <person name="Chen C."/>
            <person name="Yan M."/>
            <person name="Daum C."/>
            <person name="Ng V."/>
            <person name="Clum A."/>
            <person name="Steindorff A."/>
            <person name="Ohm R.A."/>
            <person name="Martin F."/>
            <person name="Silar P."/>
            <person name="Natvig D.O."/>
            <person name="Lalanne C."/>
            <person name="Gautier V."/>
            <person name="Ament-Velasquez S.L."/>
            <person name="Kruys A."/>
            <person name="Hutchinson M.I."/>
            <person name="Powell A.J."/>
            <person name="Barry K."/>
            <person name="Miller A.N."/>
            <person name="Grigoriev I.V."/>
            <person name="Debuchy R."/>
            <person name="Gladieux P."/>
            <person name="Hiltunen Thoren M."/>
            <person name="Johannesson H."/>
        </authorList>
    </citation>
    <scope>NUCLEOTIDE SEQUENCE</scope>
    <source>
        <strain evidence="2">CBS 532.94</strain>
    </source>
</reference>
<dbReference type="AlphaFoldDB" id="A0AAN7C3R5"/>
<accession>A0AAN7C3R5</accession>
<evidence type="ECO:0000256" key="1">
    <source>
        <dbReference type="SAM" id="MobiDB-lite"/>
    </source>
</evidence>
<feature type="region of interest" description="Disordered" evidence="1">
    <location>
        <begin position="270"/>
        <end position="308"/>
    </location>
</feature>
<evidence type="ECO:0000313" key="3">
    <source>
        <dbReference type="Proteomes" id="UP001303760"/>
    </source>
</evidence>
<dbReference type="Proteomes" id="UP001303760">
    <property type="component" value="Unassembled WGS sequence"/>
</dbReference>
<gene>
    <name evidence="2" type="ORF">C8A03DRAFT_18313</name>
</gene>
<proteinExistence type="predicted"/>
<organism evidence="2 3">
    <name type="scientific">Achaetomium macrosporum</name>
    <dbReference type="NCBI Taxonomy" id="79813"/>
    <lineage>
        <taxon>Eukaryota</taxon>
        <taxon>Fungi</taxon>
        <taxon>Dikarya</taxon>
        <taxon>Ascomycota</taxon>
        <taxon>Pezizomycotina</taxon>
        <taxon>Sordariomycetes</taxon>
        <taxon>Sordariomycetidae</taxon>
        <taxon>Sordariales</taxon>
        <taxon>Chaetomiaceae</taxon>
        <taxon>Achaetomium</taxon>
    </lineage>
</organism>
<protein>
    <submittedName>
        <fullName evidence="2">Uncharacterized protein</fullName>
    </submittedName>
</protein>
<keyword evidence="3" id="KW-1185">Reference proteome</keyword>
<comment type="caution">
    <text evidence="2">The sequence shown here is derived from an EMBL/GenBank/DDBJ whole genome shotgun (WGS) entry which is preliminary data.</text>
</comment>
<feature type="compositionally biased region" description="Polar residues" evidence="1">
    <location>
        <begin position="1"/>
        <end position="11"/>
    </location>
</feature>
<sequence length="308" mass="34966">MPDSITISSVTAHGKQQPGSQASRIRETQDAGSNADGGNGGPSCLTSPNLTANIVSQQQLQSENGQTREVEVVLKKRKYTPALSKETKQAVYVRLKSIELQLRVTYLLYLTDEARDSLIEHNLNDIEGGQAAYVKEYAASRIMGNCSNWQLRCIDNLIALNKKMCRENSLYKNCTNLASIRDEIKMMYSPQLFVEVFDFANNYIDVAGSGEDVQKWCKILFVELASRAKLVVDYEASPESKRLSDNDRPSFIHWFKTMCTSNKFKDYRPDPSNVKQYIKPRASKRARKERRQFVHPDDNDDDVYVPSD</sequence>
<name>A0AAN7C3R5_9PEZI</name>